<feature type="compositionally biased region" description="Basic and acidic residues" evidence="1">
    <location>
        <begin position="52"/>
        <end position="67"/>
    </location>
</feature>
<feature type="compositionally biased region" description="Basic and acidic residues" evidence="1">
    <location>
        <begin position="191"/>
        <end position="212"/>
    </location>
</feature>
<feature type="compositionally biased region" description="Basic and acidic residues" evidence="1">
    <location>
        <begin position="164"/>
        <end position="184"/>
    </location>
</feature>
<feature type="compositionally biased region" description="Basic and acidic residues" evidence="1">
    <location>
        <begin position="141"/>
        <end position="155"/>
    </location>
</feature>
<protein>
    <submittedName>
        <fullName evidence="2">Uncharacterized protein</fullName>
    </submittedName>
</protein>
<organism evidence="2 3">
    <name type="scientific">Prunus dulcis</name>
    <name type="common">Almond</name>
    <name type="synonym">Amygdalus dulcis</name>
    <dbReference type="NCBI Taxonomy" id="3755"/>
    <lineage>
        <taxon>Eukaryota</taxon>
        <taxon>Viridiplantae</taxon>
        <taxon>Streptophyta</taxon>
        <taxon>Embryophyta</taxon>
        <taxon>Tracheophyta</taxon>
        <taxon>Spermatophyta</taxon>
        <taxon>Magnoliopsida</taxon>
        <taxon>eudicotyledons</taxon>
        <taxon>Gunneridae</taxon>
        <taxon>Pentapetalae</taxon>
        <taxon>rosids</taxon>
        <taxon>fabids</taxon>
        <taxon>Rosales</taxon>
        <taxon>Rosaceae</taxon>
        <taxon>Amygdaloideae</taxon>
        <taxon>Amygdaleae</taxon>
        <taxon>Prunus</taxon>
    </lineage>
</organism>
<name>A0AAD4VHX8_PRUDU</name>
<evidence type="ECO:0000256" key="1">
    <source>
        <dbReference type="SAM" id="MobiDB-lite"/>
    </source>
</evidence>
<dbReference type="AlphaFoldDB" id="A0AAD4VHX8"/>
<proteinExistence type="predicted"/>
<evidence type="ECO:0000313" key="3">
    <source>
        <dbReference type="Proteomes" id="UP001054821"/>
    </source>
</evidence>
<reference evidence="2 3" key="1">
    <citation type="journal article" date="2022" name="G3 (Bethesda)">
        <title>Whole-genome sequence and methylome profiling of the almond [Prunus dulcis (Mill.) D.A. Webb] cultivar 'Nonpareil'.</title>
        <authorList>
            <person name="D'Amico-Willman K.M."/>
            <person name="Ouma W.Z."/>
            <person name="Meulia T."/>
            <person name="Sideli G.M."/>
            <person name="Gradziel T.M."/>
            <person name="Fresnedo-Ramirez J."/>
        </authorList>
    </citation>
    <scope>NUCLEOTIDE SEQUENCE [LARGE SCALE GENOMIC DNA]</scope>
    <source>
        <strain evidence="2">Clone GOH B32 T37-40</strain>
    </source>
</reference>
<dbReference type="Proteomes" id="UP001054821">
    <property type="component" value="Chromosome 6"/>
</dbReference>
<feature type="compositionally biased region" description="Basic and acidic residues" evidence="1">
    <location>
        <begin position="86"/>
        <end position="131"/>
    </location>
</feature>
<gene>
    <name evidence="2" type="ORF">L3X38_033821</name>
</gene>
<keyword evidence="3" id="KW-1185">Reference proteome</keyword>
<evidence type="ECO:0000313" key="2">
    <source>
        <dbReference type="EMBL" id="KAI5324748.1"/>
    </source>
</evidence>
<comment type="caution">
    <text evidence="2">The sequence shown here is derived from an EMBL/GenBank/DDBJ whole genome shotgun (WGS) entry which is preliminary data.</text>
</comment>
<accession>A0AAD4VHX8</accession>
<dbReference type="EMBL" id="JAJFAZ020000006">
    <property type="protein sequence ID" value="KAI5324748.1"/>
    <property type="molecule type" value="Genomic_DNA"/>
</dbReference>
<feature type="region of interest" description="Disordered" evidence="1">
    <location>
        <begin position="48"/>
        <end position="220"/>
    </location>
</feature>
<sequence>METSFSPQVLDEETKAGDVKKIFKKKKECSRPIGSSLEPRIRNAFWNLASEDDVRGERDKYRSRIDSRSNNLHEPGDEIDSSDSDGGNRTKQQERRDGHRSDDIDNERSSKRDLKDKGGRWLDDRQDRKGSGESSDEDGELKERDWDSQPKERKHDNGHRRRENGKGDRVRESFRSSEENDEQVRRHRHEREREKPRRHESAHRRPETENGHRYRSRHSN</sequence>